<evidence type="ECO:0000256" key="2">
    <source>
        <dbReference type="ARBA" id="ARBA00022679"/>
    </source>
</evidence>
<reference evidence="4 5" key="1">
    <citation type="journal article" date="2013" name="Genome Announc.">
        <title>Genome Sequence of the Obligate Gammaproteobacterial Methanotroph Methylomicrobium album Strain BG8.</title>
        <authorList>
            <person name="Kits K.D."/>
            <person name="Kalyuzhnaya M.G."/>
            <person name="Klotz M.G."/>
            <person name="Jetten M.S."/>
            <person name="Op den Camp H.J."/>
            <person name="Vuilleumier S."/>
            <person name="Bringel F."/>
            <person name="Dispirito A.A."/>
            <person name="Murrell J.C."/>
            <person name="Bruce D."/>
            <person name="Cheng J.F."/>
            <person name="Copeland A."/>
            <person name="Goodwin L."/>
            <person name="Hauser L."/>
            <person name="Lajus A."/>
            <person name="Land M.L."/>
            <person name="Lapidus A."/>
            <person name="Lucas S."/>
            <person name="Medigue C."/>
            <person name="Pitluck S."/>
            <person name="Woyke T."/>
            <person name="Zeytun A."/>
            <person name="Stein L.Y."/>
        </authorList>
    </citation>
    <scope>NUCLEOTIDE SEQUENCE [LARGE SCALE GENOMIC DNA]</scope>
    <source>
        <strain evidence="4 5">BG8</strain>
    </source>
</reference>
<accession>H8GLZ8</accession>
<dbReference type="GO" id="GO:0016757">
    <property type="term" value="F:glycosyltransferase activity"/>
    <property type="evidence" value="ECO:0007669"/>
    <property type="project" value="UniProtKB-KW"/>
</dbReference>
<evidence type="ECO:0000256" key="1">
    <source>
        <dbReference type="ARBA" id="ARBA00022676"/>
    </source>
</evidence>
<keyword evidence="5" id="KW-1185">Reference proteome</keyword>
<dbReference type="RefSeq" id="WP_005368986.1">
    <property type="nucleotide sequence ID" value="NZ_CM001475.1"/>
</dbReference>
<dbReference type="GO" id="GO:0046872">
    <property type="term" value="F:metal ion binding"/>
    <property type="evidence" value="ECO:0007669"/>
    <property type="project" value="UniProtKB-KW"/>
</dbReference>
<dbReference type="AlphaFoldDB" id="H8GLZ8"/>
<dbReference type="PANTHER" id="PTHR13778:SF47">
    <property type="entry name" value="LIPOPOLYSACCHARIDE 1,3-GALACTOSYLTRANSFERASE"/>
    <property type="match status" value="1"/>
</dbReference>
<dbReference type="CDD" id="cd04194">
    <property type="entry name" value="GT8_A4GalT_like"/>
    <property type="match status" value="1"/>
</dbReference>
<evidence type="ECO:0000256" key="3">
    <source>
        <dbReference type="ARBA" id="ARBA00022723"/>
    </source>
</evidence>
<evidence type="ECO:0000313" key="4">
    <source>
        <dbReference type="EMBL" id="EIC28194.1"/>
    </source>
</evidence>
<dbReference type="STRING" id="686340.Metal_0335"/>
<dbReference type="Pfam" id="PF01501">
    <property type="entry name" value="Glyco_transf_8"/>
    <property type="match status" value="1"/>
</dbReference>
<keyword evidence="2 4" id="KW-0808">Transferase</keyword>
<dbReference type="InterPro" id="IPR029044">
    <property type="entry name" value="Nucleotide-diphossugar_trans"/>
</dbReference>
<dbReference type="Proteomes" id="UP000005090">
    <property type="component" value="Chromosome"/>
</dbReference>
<proteinExistence type="predicted"/>
<dbReference type="PANTHER" id="PTHR13778">
    <property type="entry name" value="GLYCOSYLTRANSFERASE 8 DOMAIN-CONTAINING PROTEIN"/>
    <property type="match status" value="1"/>
</dbReference>
<sequence>MSPKNTMLPIVLASDERYAMPLATTLRSIIEAGPVNAPFDFHIFSDGITEKTRNKILDSLPAGSASIRWIEVDMKPFREFSTIAHISRITFARFLIPDVFPETVSKVLYLDADILVLDDIAPLCRMELNGALLGAVTDYLDACLKRGEPLFAAVPRVSNYFNAGVLLIDLGRWREEDIAAKAMAYLAAHPDTPYSDQDALNVVCDGRWKKLDSRWNFHSHVEKSLAAMAPHQRPGIVHFVTKVKPWNARIPNLNADFYDGFRNRTRFGRRPWDRLADGIWAGWHRFKSALRRYSLLAAVWRRAVASMRAML</sequence>
<dbReference type="InterPro" id="IPR002495">
    <property type="entry name" value="Glyco_trans_8"/>
</dbReference>
<dbReference type="SUPFAM" id="SSF53448">
    <property type="entry name" value="Nucleotide-diphospho-sugar transferases"/>
    <property type="match status" value="1"/>
</dbReference>
<keyword evidence="1" id="KW-0328">Glycosyltransferase</keyword>
<keyword evidence="3" id="KW-0479">Metal-binding</keyword>
<dbReference type="eggNOG" id="COG1442">
    <property type="taxonomic scope" value="Bacteria"/>
</dbReference>
<dbReference type="Gene3D" id="3.90.550.10">
    <property type="entry name" value="Spore Coat Polysaccharide Biosynthesis Protein SpsA, Chain A"/>
    <property type="match status" value="1"/>
</dbReference>
<name>H8GLZ8_METAL</name>
<dbReference type="HOGENOM" id="CLU_050833_0_3_6"/>
<dbReference type="EMBL" id="CM001475">
    <property type="protein sequence ID" value="EIC28194.1"/>
    <property type="molecule type" value="Genomic_DNA"/>
</dbReference>
<dbReference type="InterPro" id="IPR050748">
    <property type="entry name" value="Glycosyltrans_8_dom-fam"/>
</dbReference>
<gene>
    <name evidence="4" type="ORF">Metal_0335</name>
</gene>
<protein>
    <submittedName>
        <fullName evidence="4">LPS:glycosyltransferase</fullName>
    </submittedName>
</protein>
<evidence type="ECO:0000313" key="5">
    <source>
        <dbReference type="Proteomes" id="UP000005090"/>
    </source>
</evidence>
<organism evidence="4 5">
    <name type="scientific">Methylomicrobium album BG8</name>
    <dbReference type="NCBI Taxonomy" id="686340"/>
    <lineage>
        <taxon>Bacteria</taxon>
        <taxon>Pseudomonadati</taxon>
        <taxon>Pseudomonadota</taxon>
        <taxon>Gammaproteobacteria</taxon>
        <taxon>Methylococcales</taxon>
        <taxon>Methylococcaceae</taxon>
        <taxon>Methylomicrobium</taxon>
    </lineage>
</organism>